<dbReference type="RefSeq" id="WP_020213235.1">
    <property type="nucleotide sequence ID" value="NZ_JRLX01000026.1"/>
</dbReference>
<keyword evidence="4" id="KW-1185">Reference proteome</keyword>
<keyword evidence="1" id="KW-0472">Membrane</keyword>
<protein>
    <recommendedName>
        <fullName evidence="2">Gliding motility protein GldL-like N-terminal domain-containing protein</fullName>
    </recommendedName>
</protein>
<feature type="transmembrane region" description="Helical" evidence="1">
    <location>
        <begin position="29"/>
        <end position="49"/>
    </location>
</feature>
<evidence type="ECO:0000313" key="4">
    <source>
        <dbReference type="Proteomes" id="UP000030152"/>
    </source>
</evidence>
<keyword evidence="1" id="KW-1133">Transmembrane helix</keyword>
<dbReference type="EMBL" id="JRLX01000026">
    <property type="protein sequence ID" value="KGO85174.1"/>
    <property type="molecule type" value="Genomic_DNA"/>
</dbReference>
<proteinExistence type="predicted"/>
<comment type="caution">
    <text evidence="3">The sequence shown here is derived from an EMBL/GenBank/DDBJ whole genome shotgun (WGS) entry which is preliminary data.</text>
</comment>
<dbReference type="Pfam" id="PF22827">
    <property type="entry name" value="GldL_N"/>
    <property type="match status" value="1"/>
</dbReference>
<evidence type="ECO:0000256" key="1">
    <source>
        <dbReference type="SAM" id="Phobius"/>
    </source>
</evidence>
<keyword evidence="1" id="KW-0812">Transmembrane</keyword>
<feature type="transmembrane region" description="Helical" evidence="1">
    <location>
        <begin position="133"/>
        <end position="151"/>
    </location>
</feature>
<organism evidence="3 4">
    <name type="scientific">Flavobacterium rivuli WB 3.3-2 = DSM 21788</name>
    <dbReference type="NCBI Taxonomy" id="1121895"/>
    <lineage>
        <taxon>Bacteria</taxon>
        <taxon>Pseudomonadati</taxon>
        <taxon>Bacteroidota</taxon>
        <taxon>Flavobacteriia</taxon>
        <taxon>Flavobacteriales</taxon>
        <taxon>Flavobacteriaceae</taxon>
        <taxon>Flavobacterium</taxon>
    </lineage>
</organism>
<sequence length="196" mass="21622">MKNVELILGGFGLTGVVLSLKLFPGGSITIILSFLLLAILYLFLSFALINSIRFRGIFKSESYKGIKSFRIIGAVCTGICLSVVVIGLLFKFMSWPGSSAMLFAGLLPLTVIAITATVKFFSTKEIFYRNIIIRILIYGVPAILLVFYPTLVNEIRYRGYPAYVIALKAADENPDNEALQQKAAEEFSKIQSSSEE</sequence>
<feature type="domain" description="Gliding motility protein GldL-like N-terminal" evidence="2">
    <location>
        <begin position="78"/>
        <end position="107"/>
    </location>
</feature>
<gene>
    <name evidence="3" type="ORF">Q765_17560</name>
</gene>
<reference evidence="3 4" key="1">
    <citation type="submission" date="2013-09" db="EMBL/GenBank/DDBJ databases">
        <authorList>
            <person name="Zeng Z."/>
            <person name="Chen C."/>
        </authorList>
    </citation>
    <scope>NUCLEOTIDE SEQUENCE [LARGE SCALE GENOMIC DNA]</scope>
    <source>
        <strain evidence="3 4">WB 3.3-2</strain>
    </source>
</reference>
<evidence type="ECO:0000259" key="2">
    <source>
        <dbReference type="Pfam" id="PF22827"/>
    </source>
</evidence>
<name>A0A0A2LYX4_9FLAO</name>
<dbReference type="eggNOG" id="ENOG5030Z6H">
    <property type="taxonomic scope" value="Bacteria"/>
</dbReference>
<accession>A0A0A2LYX4</accession>
<dbReference type="InterPro" id="IPR055087">
    <property type="entry name" value="GldL-like_N"/>
</dbReference>
<dbReference type="OrthoDB" id="1119089at2"/>
<feature type="transmembrane region" description="Helical" evidence="1">
    <location>
        <begin position="102"/>
        <end position="121"/>
    </location>
</feature>
<dbReference type="Proteomes" id="UP000030152">
    <property type="component" value="Unassembled WGS sequence"/>
</dbReference>
<dbReference type="AlphaFoldDB" id="A0A0A2LYX4"/>
<feature type="transmembrane region" description="Helical" evidence="1">
    <location>
        <begin position="69"/>
        <end position="90"/>
    </location>
</feature>
<evidence type="ECO:0000313" key="3">
    <source>
        <dbReference type="EMBL" id="KGO85174.1"/>
    </source>
</evidence>